<proteinExistence type="inferred from homology"/>
<gene>
    <name evidence="8" type="primary">iolC</name>
    <name evidence="8" type="ORF">ACFPOC_18585</name>
</gene>
<dbReference type="SUPFAM" id="SSF53613">
    <property type="entry name" value="Ribokinase-like"/>
    <property type="match status" value="1"/>
</dbReference>
<evidence type="ECO:0000256" key="4">
    <source>
        <dbReference type="ARBA" id="ARBA00022777"/>
    </source>
</evidence>
<evidence type="ECO:0000256" key="5">
    <source>
        <dbReference type="ARBA" id="ARBA00022840"/>
    </source>
</evidence>
<dbReference type="InterPro" id="IPR011611">
    <property type="entry name" value="PfkB_dom"/>
</dbReference>
<dbReference type="InterPro" id="IPR029056">
    <property type="entry name" value="Ribokinase-like"/>
</dbReference>
<keyword evidence="2 8" id="KW-0808">Transferase</keyword>
<dbReference type="PROSITE" id="PS00583">
    <property type="entry name" value="PFKB_KINASES_1"/>
    <property type="match status" value="1"/>
</dbReference>
<dbReference type="CDD" id="cd01166">
    <property type="entry name" value="KdgK"/>
    <property type="match status" value="1"/>
</dbReference>
<feature type="domain" description="Carbohydrate kinase PfkB" evidence="6">
    <location>
        <begin position="4"/>
        <end position="318"/>
    </location>
</feature>
<comment type="similarity">
    <text evidence="1">Belongs to the carbohydrate kinase PfkB family.</text>
</comment>
<accession>A0ABW0SHC3</accession>
<dbReference type="Gene3D" id="2.20.150.10">
    <property type="entry name" value="putative 5-dehydro-2- deoxygluconokinase"/>
    <property type="match status" value="1"/>
</dbReference>
<reference evidence="9" key="1">
    <citation type="journal article" date="2019" name="Int. J. Syst. Evol. Microbiol.">
        <title>The Global Catalogue of Microorganisms (GCM) 10K type strain sequencing project: providing services to taxonomists for standard genome sequencing and annotation.</title>
        <authorList>
            <consortium name="The Broad Institute Genomics Platform"/>
            <consortium name="The Broad Institute Genome Sequencing Center for Infectious Disease"/>
            <person name="Wu L."/>
            <person name="Ma J."/>
        </authorList>
    </citation>
    <scope>NUCLEOTIDE SEQUENCE [LARGE SCALE GENOMIC DNA]</scope>
    <source>
        <strain evidence="9">KACC 11588</strain>
    </source>
</reference>
<evidence type="ECO:0000256" key="1">
    <source>
        <dbReference type="ARBA" id="ARBA00010688"/>
    </source>
</evidence>
<evidence type="ECO:0000256" key="2">
    <source>
        <dbReference type="ARBA" id="ARBA00022679"/>
    </source>
</evidence>
<name>A0ABW0SHC3_9RHOB</name>
<dbReference type="InterPro" id="IPR013785">
    <property type="entry name" value="Aldolase_TIM"/>
</dbReference>
<keyword evidence="9" id="KW-1185">Reference proteome</keyword>
<dbReference type="InterPro" id="IPR050306">
    <property type="entry name" value="PfkB_Carbo_kinase"/>
</dbReference>
<organism evidence="8 9">
    <name type="scientific">Rubellimicrobium aerolatum</name>
    <dbReference type="NCBI Taxonomy" id="490979"/>
    <lineage>
        <taxon>Bacteria</taxon>
        <taxon>Pseudomonadati</taxon>
        <taxon>Pseudomonadota</taxon>
        <taxon>Alphaproteobacteria</taxon>
        <taxon>Rhodobacterales</taxon>
        <taxon>Roseobacteraceae</taxon>
        <taxon>Rubellimicrobium</taxon>
    </lineage>
</organism>
<dbReference type="NCBIfam" id="TIGR04382">
    <property type="entry name" value="myo_inos_iolC_N"/>
    <property type="match status" value="1"/>
</dbReference>
<evidence type="ECO:0000313" key="9">
    <source>
        <dbReference type="Proteomes" id="UP001596056"/>
    </source>
</evidence>
<keyword evidence="5" id="KW-0067">ATP-binding</keyword>
<dbReference type="RefSeq" id="WP_245218976.1">
    <property type="nucleotide sequence ID" value="NZ_JAGGJP010000042.1"/>
</dbReference>
<dbReference type="InterPro" id="IPR002173">
    <property type="entry name" value="Carboh/pur_kinase_PfkB_CS"/>
</dbReference>
<comment type="caution">
    <text evidence="8">The sequence shown here is derived from an EMBL/GenBank/DDBJ whole genome shotgun (WGS) entry which is preliminary data.</text>
</comment>
<evidence type="ECO:0000256" key="3">
    <source>
        <dbReference type="ARBA" id="ARBA00022741"/>
    </source>
</evidence>
<keyword evidence="3" id="KW-0547">Nucleotide-binding</keyword>
<dbReference type="InterPro" id="IPR023314">
    <property type="entry name" value="Myo_inos_IolC-like_sf"/>
</dbReference>
<feature type="domain" description="DUF2090" evidence="7">
    <location>
        <begin position="322"/>
        <end position="626"/>
    </location>
</feature>
<evidence type="ECO:0000259" key="7">
    <source>
        <dbReference type="Pfam" id="PF09863"/>
    </source>
</evidence>
<evidence type="ECO:0000313" key="8">
    <source>
        <dbReference type="EMBL" id="MFC5568402.1"/>
    </source>
</evidence>
<keyword evidence="4" id="KW-0418">Kinase</keyword>
<dbReference type="GO" id="GO:0047590">
    <property type="term" value="F:5-dehydro-2-deoxygluconokinase activity"/>
    <property type="evidence" value="ECO:0007669"/>
    <property type="project" value="UniProtKB-EC"/>
</dbReference>
<dbReference type="InterPro" id="IPR030830">
    <property type="entry name" value="Myo_inos_IolC"/>
</dbReference>
<feature type="non-terminal residue" evidence="8">
    <location>
        <position position="1"/>
    </location>
</feature>
<evidence type="ECO:0000259" key="6">
    <source>
        <dbReference type="Pfam" id="PF00294"/>
    </source>
</evidence>
<dbReference type="Pfam" id="PF09863">
    <property type="entry name" value="DUF2090"/>
    <property type="match status" value="1"/>
</dbReference>
<dbReference type="PROSITE" id="PS00584">
    <property type="entry name" value="PFKB_KINASES_2"/>
    <property type="match status" value="1"/>
</dbReference>
<protein>
    <submittedName>
        <fullName evidence="8">5-dehydro-2-deoxygluconokinase</fullName>
        <ecNumber evidence="8">2.7.1.92</ecNumber>
    </submittedName>
</protein>
<dbReference type="PANTHER" id="PTHR43085:SF49">
    <property type="entry name" value="5-DEHYDRO-2-DEOXYGLUCONOKINASE"/>
    <property type="match status" value="1"/>
</dbReference>
<sequence length="646" mass="69413">KPLDVITIGRSSVDLYGVQVGGRLEDMGSFGKYIGGSPTNMAAGTARLGLRSALITRVGDEHMGRFVREELAREGVDVRGVATDPERLTALVILGIRDRESFPLIFYRADCADMALCEDDIDPSFIAEARSVVATGTHLSHPRTEAAVLKALRLAREAGARCALDIDYRPNLWGLAGHGAGESRFIESAAVTAKLQAHLPLFDLIVGTEEEFHIAGGTTDTVAALRAVRAVSAATLVCKRGAAGAVAFTGAIPDALDDGETGPGFPIEVFNVLGAGDGFMSGLLKGWLDDAPWPVALRYANACGALAVSRHGCTPAYPSLEELEFFLARGVQRPDLRHDAALEQIHWSTNRHGLWDTMRVFAFDHRSQLEEMAGATPERIGAFKLLCLQAAQAVAGGQGGFGILCDNRLGRDALHAAAGTGLWIGRPVEWPGSRPLALEPELGPDVGGLSEWPLEHVVKVLCFCHPDDDARMWAEQEATLTRLFASARRNRLEVLLEVIPSRVGPVDDTTTARIIERVYALGLHPDWWKVEPFKTEGAWQAACDAILAHDPHVRGVVVLGLDAPAAELAQSFALAARQPLVKGFAVGRTIFGSVARAWMTGELGDADAVEEMRRRFAGLCAVWDAARREARSGAPEEAGRMTPQEA</sequence>
<dbReference type="EC" id="2.7.1.92" evidence="8"/>
<dbReference type="PANTHER" id="PTHR43085">
    <property type="entry name" value="HEXOKINASE FAMILY MEMBER"/>
    <property type="match status" value="1"/>
</dbReference>
<dbReference type="Proteomes" id="UP001596056">
    <property type="component" value="Unassembled WGS sequence"/>
</dbReference>
<dbReference type="Gene3D" id="3.40.1190.20">
    <property type="match status" value="1"/>
</dbReference>
<dbReference type="Gene3D" id="3.20.20.70">
    <property type="entry name" value="Aldolase class I"/>
    <property type="match status" value="1"/>
</dbReference>
<dbReference type="InterPro" id="IPR018659">
    <property type="entry name" value="DUF2090"/>
</dbReference>
<dbReference type="Pfam" id="PF00294">
    <property type="entry name" value="PfkB"/>
    <property type="match status" value="1"/>
</dbReference>
<dbReference type="EMBL" id="JBHSNA010000046">
    <property type="protein sequence ID" value="MFC5568402.1"/>
    <property type="molecule type" value="Genomic_DNA"/>
</dbReference>